<evidence type="ECO:0000313" key="2">
    <source>
        <dbReference type="EMBL" id="GGQ06959.1"/>
    </source>
</evidence>
<comment type="caution">
    <text evidence="2">The sequence shown here is derived from an EMBL/GenBank/DDBJ whole genome shotgun (WGS) entry which is preliminary data.</text>
</comment>
<evidence type="ECO:0000313" key="3">
    <source>
        <dbReference type="Proteomes" id="UP000619118"/>
    </source>
</evidence>
<dbReference type="Proteomes" id="UP000619118">
    <property type="component" value="Unassembled WGS sequence"/>
</dbReference>
<dbReference type="RefSeq" id="WP_308426333.1">
    <property type="nucleotide sequence ID" value="NZ_BMQX01000002.1"/>
</dbReference>
<gene>
    <name evidence="2" type="ORF">GCM10009411_04930</name>
</gene>
<dbReference type="Gene3D" id="3.40.630.30">
    <property type="match status" value="1"/>
</dbReference>
<name>A0ABQ2R0X2_9GAMM</name>
<reference evidence="3" key="1">
    <citation type="journal article" date="2019" name="Int. J. Syst. Evol. Microbiol.">
        <title>The Global Catalogue of Microorganisms (GCM) 10K type strain sequencing project: providing services to taxonomists for standard genome sequencing and annotation.</title>
        <authorList>
            <consortium name="The Broad Institute Genomics Platform"/>
            <consortium name="The Broad Institute Genome Sequencing Center for Infectious Disease"/>
            <person name="Wu L."/>
            <person name="Ma J."/>
        </authorList>
    </citation>
    <scope>NUCLEOTIDE SEQUENCE [LARGE SCALE GENOMIC DNA]</scope>
    <source>
        <strain evidence="3">JCM 32306</strain>
    </source>
</reference>
<proteinExistence type="predicted"/>
<feature type="domain" description="N-acetyltransferase" evidence="1">
    <location>
        <begin position="11"/>
        <end position="53"/>
    </location>
</feature>
<protein>
    <recommendedName>
        <fullName evidence="1">N-acetyltransferase domain-containing protein</fullName>
    </recommendedName>
</protein>
<dbReference type="InterPro" id="IPR016181">
    <property type="entry name" value="Acyl_CoA_acyltransferase"/>
</dbReference>
<dbReference type="InterPro" id="IPR000182">
    <property type="entry name" value="GNAT_dom"/>
</dbReference>
<sequence>MDFSQADAFFYSTEAANAVMQAMSTVDEVTHVSAIAVEDNLASIAIMKKLGMQFQYKQLHRDPLGDTEAVFYQKAV</sequence>
<keyword evidence="3" id="KW-1185">Reference proteome</keyword>
<evidence type="ECO:0000259" key="1">
    <source>
        <dbReference type="Pfam" id="PF13302"/>
    </source>
</evidence>
<dbReference type="Pfam" id="PF13302">
    <property type="entry name" value="Acetyltransf_3"/>
    <property type="match status" value="1"/>
</dbReference>
<dbReference type="SUPFAM" id="SSF55729">
    <property type="entry name" value="Acyl-CoA N-acyltransferases (Nat)"/>
    <property type="match status" value="1"/>
</dbReference>
<dbReference type="EMBL" id="BMQX01000002">
    <property type="protein sequence ID" value="GGQ06959.1"/>
    <property type="molecule type" value="Genomic_DNA"/>
</dbReference>
<organism evidence="2 3">
    <name type="scientific">Shewanella litoralis</name>
    <dbReference type="NCBI Taxonomy" id="2282700"/>
    <lineage>
        <taxon>Bacteria</taxon>
        <taxon>Pseudomonadati</taxon>
        <taxon>Pseudomonadota</taxon>
        <taxon>Gammaproteobacteria</taxon>
        <taxon>Alteromonadales</taxon>
        <taxon>Shewanellaceae</taxon>
        <taxon>Shewanella</taxon>
    </lineage>
</organism>
<accession>A0ABQ2R0X2</accession>